<dbReference type="OrthoDB" id="10301713at2759"/>
<dbReference type="GO" id="GO:0036258">
    <property type="term" value="P:multivesicular body assembly"/>
    <property type="evidence" value="ECO:0007669"/>
    <property type="project" value="InterPro"/>
</dbReference>
<reference evidence="2" key="2">
    <citation type="submission" date="2017-06" db="EMBL/GenBank/DDBJ databases">
        <title>WGS assembly of Brachypodium distachyon.</title>
        <authorList>
            <consortium name="The International Brachypodium Initiative"/>
            <person name="Lucas S."/>
            <person name="Harmon-Smith M."/>
            <person name="Lail K."/>
            <person name="Tice H."/>
            <person name="Grimwood J."/>
            <person name="Bruce D."/>
            <person name="Barry K."/>
            <person name="Shu S."/>
            <person name="Lindquist E."/>
            <person name="Wang M."/>
            <person name="Pitluck S."/>
            <person name="Vogel J.P."/>
            <person name="Garvin D.F."/>
            <person name="Mockler T.C."/>
            <person name="Schmutz J."/>
            <person name="Rokhsar D."/>
            <person name="Bevan M.W."/>
        </authorList>
    </citation>
    <scope>NUCLEOTIDE SEQUENCE</scope>
    <source>
        <strain evidence="2">Bd21</strain>
    </source>
</reference>
<proteinExistence type="predicted"/>
<evidence type="ECO:0000313" key="2">
    <source>
        <dbReference type="EMBL" id="KQK11211.1"/>
    </source>
</evidence>
<evidence type="ECO:0000313" key="4">
    <source>
        <dbReference type="Proteomes" id="UP000008810"/>
    </source>
</evidence>
<dbReference type="EMBL" id="CM000881">
    <property type="protein sequence ID" value="KQK11211.1"/>
    <property type="molecule type" value="Genomic_DNA"/>
</dbReference>
<dbReference type="PANTHER" id="PTHR46977:SF1">
    <property type="entry name" value="PROTEIN FREE1"/>
    <property type="match status" value="1"/>
</dbReference>
<name>A0A0Q3IZT2_BRADI</name>
<gene>
    <name evidence="2" type="ORF">BRADI_2g58803v3</name>
</gene>
<dbReference type="Proteomes" id="UP000008810">
    <property type="component" value="Chromosome 2"/>
</dbReference>
<reference evidence="3" key="3">
    <citation type="submission" date="2018-08" db="UniProtKB">
        <authorList>
            <consortium name="EnsemblPlants"/>
        </authorList>
    </citation>
    <scope>IDENTIFICATION</scope>
    <source>
        <strain evidence="3">cv. Bd21</strain>
    </source>
</reference>
<reference evidence="2 3" key="1">
    <citation type="journal article" date="2010" name="Nature">
        <title>Genome sequencing and analysis of the model grass Brachypodium distachyon.</title>
        <authorList>
            <consortium name="International Brachypodium Initiative"/>
        </authorList>
    </citation>
    <scope>NUCLEOTIDE SEQUENCE [LARGE SCALE GENOMIC DNA]</scope>
    <source>
        <strain evidence="2 3">Bd21</strain>
    </source>
</reference>
<sequence length="78" mass="8563">MCRGPNKSSVDLEARMIRLKSNSYTTITILDTVTAATVQFKEMGGSSMSRSKANGDAATPLEQQDSPDYSSFLYLHLK</sequence>
<organism evidence="2">
    <name type="scientific">Brachypodium distachyon</name>
    <name type="common">Purple false brome</name>
    <name type="synonym">Trachynia distachya</name>
    <dbReference type="NCBI Taxonomy" id="15368"/>
    <lineage>
        <taxon>Eukaryota</taxon>
        <taxon>Viridiplantae</taxon>
        <taxon>Streptophyta</taxon>
        <taxon>Embryophyta</taxon>
        <taxon>Tracheophyta</taxon>
        <taxon>Spermatophyta</taxon>
        <taxon>Magnoliopsida</taxon>
        <taxon>Liliopsida</taxon>
        <taxon>Poales</taxon>
        <taxon>Poaceae</taxon>
        <taxon>BOP clade</taxon>
        <taxon>Pooideae</taxon>
        <taxon>Stipodae</taxon>
        <taxon>Brachypodieae</taxon>
        <taxon>Brachypodium</taxon>
    </lineage>
</organism>
<dbReference type="GO" id="GO:0043130">
    <property type="term" value="F:ubiquitin binding"/>
    <property type="evidence" value="ECO:0007669"/>
    <property type="project" value="InterPro"/>
</dbReference>
<dbReference type="Gramene" id="KQK11211">
    <property type="protein sequence ID" value="KQK11211"/>
    <property type="gene ID" value="BRADI_2g58803v3"/>
</dbReference>
<dbReference type="InterPro" id="IPR045893">
    <property type="entry name" value="FREE1"/>
</dbReference>
<evidence type="ECO:0000313" key="3">
    <source>
        <dbReference type="EnsemblPlants" id="KQK11211"/>
    </source>
</evidence>
<feature type="region of interest" description="Disordered" evidence="1">
    <location>
        <begin position="44"/>
        <end position="70"/>
    </location>
</feature>
<dbReference type="STRING" id="15368.A0A0Q3IZT2"/>
<protein>
    <submittedName>
        <fullName evidence="2 3">Uncharacterized protein</fullName>
    </submittedName>
</protein>
<evidence type="ECO:0000256" key="1">
    <source>
        <dbReference type="SAM" id="MobiDB-lite"/>
    </source>
</evidence>
<accession>A0A0Q3IZT2</accession>
<dbReference type="EnsemblPlants" id="KQK11211">
    <property type="protein sequence ID" value="KQK11211"/>
    <property type="gene ID" value="BRADI_2g58803v3"/>
</dbReference>
<dbReference type="AlphaFoldDB" id="A0A0Q3IZT2"/>
<keyword evidence="4" id="KW-1185">Reference proteome</keyword>
<dbReference type="PANTHER" id="PTHR46977">
    <property type="entry name" value="PROTEIN FREE1"/>
    <property type="match status" value="1"/>
</dbReference>
<dbReference type="InParanoid" id="A0A0Q3IZT2"/>